<keyword evidence="2 4" id="KW-0560">Oxidoreductase</keyword>
<organism evidence="6 7">
    <name type="scientific">Sphingobium amiense</name>
    <dbReference type="NCBI Taxonomy" id="135719"/>
    <lineage>
        <taxon>Bacteria</taxon>
        <taxon>Pseudomonadati</taxon>
        <taxon>Pseudomonadota</taxon>
        <taxon>Alphaproteobacteria</taxon>
        <taxon>Sphingomonadales</taxon>
        <taxon>Sphingomonadaceae</taxon>
        <taxon>Sphingobium</taxon>
    </lineage>
</organism>
<sequence length="474" mass="51071">MAEAKLAAICRATINGRYVDTPLTIPVINPATGEAFAEAPDCEASHLDDAVSAARQAFPAWKRVDPASRDAMLLAVSARLRGEIEPLAHLLTQEQGKPLEEARHEIETAARWFEAYANHPLPVGQRREPDGRLAEIRHVPIGVVGAIAPWNFPVQLMAWKLAPALKAGNTVVAKPSPFTPLTTLRIGELLLDILPPGVLNTISGRDHLGPLMSEHPDIDKISFTGSTATGKAVMRGAAGNLKRLTLELGGNDPAIVLPDADVQSVAERLFWGAFRNAGQVCIAAKRIYVHDDIYDRFAARMAGLAGAHPPLPGNMPGARIGPVQNRVQFERVKAMIEEARATGLHFLSEPGEMAGPGNFIAPTLIDNPPDDSRVVREEPFGPLVPLLRYSHVDEAIHRANDSEYGLASSVWSADVEQAAEVGRQLEAGTVWLNTIHGMTPTLPFSGHKQSGIGVENATEGLLEYTNVQVLVRHG</sequence>
<dbReference type="InterPro" id="IPR015590">
    <property type="entry name" value="Aldehyde_DH_dom"/>
</dbReference>
<evidence type="ECO:0000313" key="7">
    <source>
        <dbReference type="Proteomes" id="UP000279959"/>
    </source>
</evidence>
<dbReference type="Proteomes" id="UP000279959">
    <property type="component" value="Chromosome"/>
</dbReference>
<evidence type="ECO:0000256" key="3">
    <source>
        <dbReference type="PROSITE-ProRule" id="PRU10007"/>
    </source>
</evidence>
<dbReference type="FunFam" id="3.40.605.10:FF:000007">
    <property type="entry name" value="NAD/NADP-dependent betaine aldehyde dehydrogenase"/>
    <property type="match status" value="1"/>
</dbReference>
<accession>A0A494WG28</accession>
<dbReference type="CDD" id="cd07106">
    <property type="entry name" value="ALDH_AldA-AAD23400"/>
    <property type="match status" value="1"/>
</dbReference>
<dbReference type="InterPro" id="IPR016163">
    <property type="entry name" value="Ald_DH_C"/>
</dbReference>
<evidence type="ECO:0000256" key="1">
    <source>
        <dbReference type="ARBA" id="ARBA00009986"/>
    </source>
</evidence>
<dbReference type="KEGG" id="sami:SAMIE_1031500"/>
<keyword evidence="7" id="KW-1185">Reference proteome</keyword>
<feature type="active site" evidence="3">
    <location>
        <position position="247"/>
    </location>
</feature>
<dbReference type="InterPro" id="IPR016162">
    <property type="entry name" value="Ald_DH_N"/>
</dbReference>
<comment type="similarity">
    <text evidence="1 4">Belongs to the aldehyde dehydrogenase family.</text>
</comment>
<protein>
    <submittedName>
        <fullName evidence="6">Aldehyde dehydrogenase</fullName>
    </submittedName>
</protein>
<dbReference type="InterPro" id="IPR016161">
    <property type="entry name" value="Ald_DH/histidinol_DH"/>
</dbReference>
<dbReference type="Gene3D" id="3.40.309.10">
    <property type="entry name" value="Aldehyde Dehydrogenase, Chain A, domain 2"/>
    <property type="match status" value="1"/>
</dbReference>
<dbReference type="PROSITE" id="PS00070">
    <property type="entry name" value="ALDEHYDE_DEHYDR_CYS"/>
    <property type="match status" value="1"/>
</dbReference>
<proteinExistence type="inferred from homology"/>
<dbReference type="InterPro" id="IPR016160">
    <property type="entry name" value="Ald_DH_CS_CYS"/>
</dbReference>
<dbReference type="PANTHER" id="PTHR11699">
    <property type="entry name" value="ALDEHYDE DEHYDROGENASE-RELATED"/>
    <property type="match status" value="1"/>
</dbReference>
<dbReference type="FunFam" id="3.40.309.10:FF:000009">
    <property type="entry name" value="Aldehyde dehydrogenase A"/>
    <property type="match status" value="1"/>
</dbReference>
<reference evidence="6 7" key="1">
    <citation type="submission" date="2018-05" db="EMBL/GenBank/DDBJ databases">
        <title>Complete Genome Sequence of the Nonylphenol-Degrading Bacterium Sphingobium amiense DSM 16289T.</title>
        <authorList>
            <person name="Ootsuka M."/>
            <person name="Nishizawa T."/>
            <person name="Ohta H."/>
        </authorList>
    </citation>
    <scope>NUCLEOTIDE SEQUENCE [LARGE SCALE GENOMIC DNA]</scope>
    <source>
        <strain evidence="6 7">DSM 16289</strain>
    </source>
</reference>
<dbReference type="SUPFAM" id="SSF53720">
    <property type="entry name" value="ALDH-like"/>
    <property type="match status" value="1"/>
</dbReference>
<evidence type="ECO:0000256" key="2">
    <source>
        <dbReference type="ARBA" id="ARBA00023002"/>
    </source>
</evidence>
<dbReference type="EMBL" id="AP018664">
    <property type="protein sequence ID" value="BBD99649.1"/>
    <property type="molecule type" value="Genomic_DNA"/>
</dbReference>
<dbReference type="RefSeq" id="WP_066700557.1">
    <property type="nucleotide sequence ID" value="NZ_AP018664.1"/>
</dbReference>
<dbReference type="InterPro" id="IPR044086">
    <property type="entry name" value="LUC3-like"/>
</dbReference>
<gene>
    <name evidence="6" type="ORF">SAMIE_1031500</name>
</gene>
<dbReference type="AlphaFoldDB" id="A0A494WG28"/>
<dbReference type="Gene3D" id="3.40.605.10">
    <property type="entry name" value="Aldehyde Dehydrogenase, Chain A, domain 1"/>
    <property type="match status" value="1"/>
</dbReference>
<dbReference type="InterPro" id="IPR029510">
    <property type="entry name" value="Ald_DH_CS_GLU"/>
</dbReference>
<feature type="domain" description="Aldehyde dehydrogenase" evidence="5">
    <location>
        <begin position="24"/>
        <end position="469"/>
    </location>
</feature>
<dbReference type="GO" id="GO:0016620">
    <property type="term" value="F:oxidoreductase activity, acting on the aldehyde or oxo group of donors, NAD or NADP as acceptor"/>
    <property type="evidence" value="ECO:0007669"/>
    <property type="project" value="InterPro"/>
</dbReference>
<evidence type="ECO:0000313" key="6">
    <source>
        <dbReference type="EMBL" id="BBD99649.1"/>
    </source>
</evidence>
<evidence type="ECO:0000256" key="4">
    <source>
        <dbReference type="RuleBase" id="RU003345"/>
    </source>
</evidence>
<dbReference type="Pfam" id="PF00171">
    <property type="entry name" value="Aldedh"/>
    <property type="match status" value="1"/>
</dbReference>
<evidence type="ECO:0000259" key="5">
    <source>
        <dbReference type="Pfam" id="PF00171"/>
    </source>
</evidence>
<dbReference type="PROSITE" id="PS00687">
    <property type="entry name" value="ALDEHYDE_DEHYDR_GLU"/>
    <property type="match status" value="1"/>
</dbReference>
<name>A0A494WG28_9SPHN</name>